<dbReference type="EMBL" id="GGEC01059306">
    <property type="protein sequence ID" value="MBX39790.1"/>
    <property type="molecule type" value="Transcribed_RNA"/>
</dbReference>
<protein>
    <submittedName>
        <fullName evidence="2">Uncharacterized protein</fullName>
    </submittedName>
</protein>
<proteinExistence type="predicted"/>
<evidence type="ECO:0000256" key="1">
    <source>
        <dbReference type="SAM" id="MobiDB-lite"/>
    </source>
</evidence>
<sequence>MLRRKSLNGKGFPNFHHVHKS</sequence>
<feature type="region of interest" description="Disordered" evidence="1">
    <location>
        <begin position="1"/>
        <end position="21"/>
    </location>
</feature>
<organism evidence="2">
    <name type="scientific">Rhizophora mucronata</name>
    <name type="common">Asiatic mangrove</name>
    <dbReference type="NCBI Taxonomy" id="61149"/>
    <lineage>
        <taxon>Eukaryota</taxon>
        <taxon>Viridiplantae</taxon>
        <taxon>Streptophyta</taxon>
        <taxon>Embryophyta</taxon>
        <taxon>Tracheophyta</taxon>
        <taxon>Spermatophyta</taxon>
        <taxon>Magnoliopsida</taxon>
        <taxon>eudicotyledons</taxon>
        <taxon>Gunneridae</taxon>
        <taxon>Pentapetalae</taxon>
        <taxon>rosids</taxon>
        <taxon>fabids</taxon>
        <taxon>Malpighiales</taxon>
        <taxon>Rhizophoraceae</taxon>
        <taxon>Rhizophora</taxon>
    </lineage>
</organism>
<name>A0A2P2NBJ8_RHIMU</name>
<evidence type="ECO:0000313" key="2">
    <source>
        <dbReference type="EMBL" id="MBX39790.1"/>
    </source>
</evidence>
<dbReference type="AlphaFoldDB" id="A0A2P2NBJ8"/>
<accession>A0A2P2NBJ8</accession>
<reference evidence="2" key="1">
    <citation type="submission" date="2018-02" db="EMBL/GenBank/DDBJ databases">
        <title>Rhizophora mucronata_Transcriptome.</title>
        <authorList>
            <person name="Meera S.P."/>
            <person name="Sreeshan A."/>
            <person name="Augustine A."/>
        </authorList>
    </citation>
    <scope>NUCLEOTIDE SEQUENCE</scope>
    <source>
        <tissue evidence="2">Leaf</tissue>
    </source>
</reference>